<evidence type="ECO:0000313" key="1">
    <source>
        <dbReference type="EMBL" id="MEL1253102.1"/>
    </source>
</evidence>
<gene>
    <name evidence="1" type="ORF">AAEO57_04910</name>
</gene>
<organism evidence="1 2">
    <name type="scientific">Flavobacterium calami</name>
    <dbReference type="NCBI Taxonomy" id="3139144"/>
    <lineage>
        <taxon>Bacteria</taxon>
        <taxon>Pseudomonadati</taxon>
        <taxon>Bacteroidota</taxon>
        <taxon>Flavobacteriia</taxon>
        <taxon>Flavobacteriales</taxon>
        <taxon>Flavobacteriaceae</taxon>
        <taxon>Flavobacterium</taxon>
    </lineage>
</organism>
<dbReference type="EMBL" id="JBBYHS010000004">
    <property type="protein sequence ID" value="MEL1253102.1"/>
    <property type="molecule type" value="Genomic_DNA"/>
</dbReference>
<comment type="caution">
    <text evidence="1">The sequence shown here is derived from an EMBL/GenBank/DDBJ whole genome shotgun (WGS) entry which is preliminary data.</text>
</comment>
<accession>A0ABU9IN31</accession>
<sequence length="63" mass="7265">MKLGIAGNKEEIPAKYDCSFLNKKNNNWVDFQNAEIKLAKQQTFDFEQSVVVKLRTVRSCSQL</sequence>
<proteinExistence type="predicted"/>
<dbReference type="RefSeq" id="WP_341690092.1">
    <property type="nucleotide sequence ID" value="NZ_JBBYHS010000004.1"/>
</dbReference>
<name>A0ABU9IN31_9FLAO</name>
<dbReference type="Proteomes" id="UP001485226">
    <property type="component" value="Unassembled WGS sequence"/>
</dbReference>
<evidence type="ECO:0000313" key="2">
    <source>
        <dbReference type="Proteomes" id="UP001485226"/>
    </source>
</evidence>
<keyword evidence="2" id="KW-1185">Reference proteome</keyword>
<protein>
    <submittedName>
        <fullName evidence="1">Uncharacterized protein</fullName>
    </submittedName>
</protein>
<reference evidence="1 2" key="1">
    <citation type="submission" date="2024-04" db="EMBL/GenBank/DDBJ databases">
        <title>Flavobacterium sp. DGU38 16S ribosomal RNA gene Genome sequencing and assembly.</title>
        <authorList>
            <person name="Park S."/>
        </authorList>
    </citation>
    <scope>NUCLEOTIDE SEQUENCE [LARGE SCALE GENOMIC DNA]</scope>
    <source>
        <strain evidence="1 2">DGU38</strain>
    </source>
</reference>